<evidence type="ECO:0008006" key="8">
    <source>
        <dbReference type="Google" id="ProtNLM"/>
    </source>
</evidence>
<dbReference type="PANTHER" id="PTHR43212">
    <property type="entry name" value="QUERCETIN 2,3-DIOXYGENASE"/>
    <property type="match status" value="1"/>
</dbReference>
<comment type="cofactor">
    <cofactor evidence="2">
        <name>Fe cation</name>
        <dbReference type="ChEBI" id="CHEBI:24875"/>
    </cofactor>
    <text evidence="2">Binds 1 Fe cation per subunit.</text>
</comment>
<dbReference type="InterPro" id="IPR011051">
    <property type="entry name" value="RmlC_Cupin_sf"/>
</dbReference>
<dbReference type="Pfam" id="PF02678">
    <property type="entry name" value="Pirin"/>
    <property type="match status" value="1"/>
</dbReference>
<dbReference type="EMBL" id="CM035412">
    <property type="protein sequence ID" value="KAH7431992.1"/>
    <property type="molecule type" value="Genomic_DNA"/>
</dbReference>
<dbReference type="OrthoDB" id="198735at2759"/>
<dbReference type="PANTHER" id="PTHR43212:SF3">
    <property type="entry name" value="QUERCETIN 2,3-DIOXYGENASE"/>
    <property type="match status" value="1"/>
</dbReference>
<evidence type="ECO:0000256" key="1">
    <source>
        <dbReference type="ARBA" id="ARBA00008416"/>
    </source>
</evidence>
<comment type="similarity">
    <text evidence="1 3">Belongs to the pirin family.</text>
</comment>
<protein>
    <recommendedName>
        <fullName evidence="8">Pirin</fullName>
    </recommendedName>
</protein>
<evidence type="ECO:0000256" key="2">
    <source>
        <dbReference type="PIRSR" id="PIRSR006232-1"/>
    </source>
</evidence>
<organism evidence="6 7">
    <name type="scientific">Ceratopteris richardii</name>
    <name type="common">Triangle waterfern</name>
    <dbReference type="NCBI Taxonomy" id="49495"/>
    <lineage>
        <taxon>Eukaryota</taxon>
        <taxon>Viridiplantae</taxon>
        <taxon>Streptophyta</taxon>
        <taxon>Embryophyta</taxon>
        <taxon>Tracheophyta</taxon>
        <taxon>Polypodiopsida</taxon>
        <taxon>Polypodiidae</taxon>
        <taxon>Polypodiales</taxon>
        <taxon>Pteridineae</taxon>
        <taxon>Pteridaceae</taxon>
        <taxon>Parkerioideae</taxon>
        <taxon>Ceratopteris</taxon>
    </lineage>
</organism>
<proteinExistence type="inferred from homology"/>
<accession>A0A8T2U9E4</accession>
<dbReference type="GO" id="GO:0046872">
    <property type="term" value="F:metal ion binding"/>
    <property type="evidence" value="ECO:0007669"/>
    <property type="project" value="UniProtKB-KW"/>
</dbReference>
<dbReference type="InterPro" id="IPR012093">
    <property type="entry name" value="Pirin"/>
</dbReference>
<dbReference type="InterPro" id="IPR003829">
    <property type="entry name" value="Pirin_N_dom"/>
</dbReference>
<reference evidence="6" key="1">
    <citation type="submission" date="2021-08" db="EMBL/GenBank/DDBJ databases">
        <title>WGS assembly of Ceratopteris richardii.</title>
        <authorList>
            <person name="Marchant D.B."/>
            <person name="Chen G."/>
            <person name="Jenkins J."/>
            <person name="Shu S."/>
            <person name="Leebens-Mack J."/>
            <person name="Grimwood J."/>
            <person name="Schmutz J."/>
            <person name="Soltis P."/>
            <person name="Soltis D."/>
            <person name="Chen Z.-H."/>
        </authorList>
    </citation>
    <scope>NUCLEOTIDE SEQUENCE</scope>
    <source>
        <strain evidence="6">Whitten #5841</strain>
        <tissue evidence="6">Leaf</tissue>
    </source>
</reference>
<gene>
    <name evidence="6" type="ORF">KP509_07G003300</name>
</gene>
<keyword evidence="2" id="KW-0408">Iron</keyword>
<feature type="binding site" evidence="2">
    <location>
        <position position="107"/>
    </location>
    <ligand>
        <name>Fe cation</name>
        <dbReference type="ChEBI" id="CHEBI:24875"/>
    </ligand>
</feature>
<feature type="binding site" evidence="2">
    <location>
        <position position="63"/>
    </location>
    <ligand>
        <name>Fe cation</name>
        <dbReference type="ChEBI" id="CHEBI:24875"/>
    </ligand>
</feature>
<dbReference type="CDD" id="cd02910">
    <property type="entry name" value="cupin_Yhhw_N"/>
    <property type="match status" value="1"/>
</dbReference>
<evidence type="ECO:0000256" key="3">
    <source>
        <dbReference type="RuleBase" id="RU003457"/>
    </source>
</evidence>
<dbReference type="PIRSF" id="PIRSF006232">
    <property type="entry name" value="Pirin"/>
    <property type="match status" value="1"/>
</dbReference>
<feature type="binding site" evidence="2">
    <location>
        <position position="61"/>
    </location>
    <ligand>
        <name>Fe cation</name>
        <dbReference type="ChEBI" id="CHEBI:24875"/>
    </ligand>
</feature>
<dbReference type="SUPFAM" id="SSF51182">
    <property type="entry name" value="RmlC-like cupins"/>
    <property type="match status" value="1"/>
</dbReference>
<dbReference type="Proteomes" id="UP000825935">
    <property type="component" value="Chromosome 7"/>
</dbReference>
<dbReference type="OMA" id="NLRVWND"/>
<feature type="binding site" evidence="2">
    <location>
        <position position="105"/>
    </location>
    <ligand>
        <name>Fe cation</name>
        <dbReference type="ChEBI" id="CHEBI:24875"/>
    </ligand>
</feature>
<name>A0A8T2U9E4_CERRI</name>
<sequence length="253" mass="29039">MSIGLKHIPASSLYVSRPTWWLESRFHFSFAEYYNPNRTEFGNLRVVNDDLVQPHSGFGTHPHRDMEIFTYVIDGELTHKDSMGAHETLGRGSVQYMSAGLGVTHSEMNNGDKLLRFLQIWIKPDRKHYKPNYGSRVFGREDRHNKLHHVATSYDNYGNTEKDEGSGIIPIHQDANIFISEIDSDFTQEYLLQRRRQLYLVCIEGSLSVNKIVHMEARDALEVEGDEKDDQPLELTATGNRGAHFIMLEMAKA</sequence>
<comment type="caution">
    <text evidence="6">The sequence shown here is derived from an EMBL/GenBank/DDBJ whole genome shotgun (WGS) entry which is preliminary data.</text>
</comment>
<dbReference type="Pfam" id="PF17954">
    <property type="entry name" value="Pirin_C_2"/>
    <property type="match status" value="1"/>
</dbReference>
<evidence type="ECO:0000259" key="5">
    <source>
        <dbReference type="Pfam" id="PF17954"/>
    </source>
</evidence>
<feature type="domain" description="Pirin N-terminal" evidence="4">
    <location>
        <begin position="19"/>
        <end position="122"/>
    </location>
</feature>
<keyword evidence="7" id="KW-1185">Reference proteome</keyword>
<keyword evidence="2" id="KW-0479">Metal-binding</keyword>
<dbReference type="InterPro" id="IPR014710">
    <property type="entry name" value="RmlC-like_jellyroll"/>
</dbReference>
<dbReference type="InterPro" id="IPR041602">
    <property type="entry name" value="Quercetinase_C"/>
</dbReference>
<evidence type="ECO:0000313" key="7">
    <source>
        <dbReference type="Proteomes" id="UP000825935"/>
    </source>
</evidence>
<evidence type="ECO:0000313" key="6">
    <source>
        <dbReference type="EMBL" id="KAH7431992.1"/>
    </source>
</evidence>
<dbReference type="AlphaFoldDB" id="A0A8T2U9E4"/>
<dbReference type="Gene3D" id="2.60.120.10">
    <property type="entry name" value="Jelly Rolls"/>
    <property type="match status" value="2"/>
</dbReference>
<feature type="domain" description="Quercetin 2,3-dioxygenase C-terminal cupin" evidence="5">
    <location>
        <begin position="163"/>
        <end position="250"/>
    </location>
</feature>
<evidence type="ECO:0000259" key="4">
    <source>
        <dbReference type="Pfam" id="PF02678"/>
    </source>
</evidence>